<dbReference type="Pfam" id="PF05935">
    <property type="entry name" value="Arylsulfotrans"/>
    <property type="match status" value="1"/>
</dbReference>
<dbReference type="SUPFAM" id="SSF101898">
    <property type="entry name" value="NHL repeat"/>
    <property type="match status" value="1"/>
</dbReference>
<reference evidence="1" key="1">
    <citation type="submission" date="2018-05" db="EMBL/GenBank/DDBJ databases">
        <authorList>
            <person name="Lanie J.A."/>
            <person name="Ng W.-L."/>
            <person name="Kazmierczak K.M."/>
            <person name="Andrzejewski T.M."/>
            <person name="Davidsen T.M."/>
            <person name="Wayne K.J."/>
            <person name="Tettelin H."/>
            <person name="Glass J.I."/>
            <person name="Rusch D."/>
            <person name="Podicherti R."/>
            <person name="Tsui H.-C.T."/>
            <person name="Winkler M.E."/>
        </authorList>
    </citation>
    <scope>NUCLEOTIDE SEQUENCE</scope>
</reference>
<protein>
    <recommendedName>
        <fullName evidence="2">Arylsulfotransferase N-terminal domain-containing protein</fullName>
    </recommendedName>
</protein>
<dbReference type="InterPro" id="IPR010262">
    <property type="entry name" value="Arylsulfotransferase_bact"/>
</dbReference>
<dbReference type="PANTHER" id="PTHR35340">
    <property type="entry name" value="PQQ ENZYME REPEAT PROTEIN-RELATED"/>
    <property type="match status" value="1"/>
</dbReference>
<name>A0A382J9E5_9ZZZZ</name>
<evidence type="ECO:0008006" key="2">
    <source>
        <dbReference type="Google" id="ProtNLM"/>
    </source>
</evidence>
<accession>A0A382J9E5</accession>
<sequence>LQSEVNDGLVLISDFTTESVVLIDIDNNIVNSWVISDFDFFRSYLTPDSILVAISKSNHIPVLQKYDWDGFELWTYMFESGECIMHHQQVIMPNGNILAICKEIIVPEENIYYNEEIVIDKIIEIEPIENNQANIIWEWRFYDHLIQDFNSEIPNYGTIANNPQLFNINAYNSFGDFTHLNCVDFNAELNQIVFSSRALNEIFIIDHSTTTEEAKSHTGGIYDKGGDFLYRWGNPINYNRGYFEDQKLHAPHAVNWINSDFPGGDNILLYDNEYDDLISAIIEFQPPILSNGSYLLEDYESYGPNEYIWINYSSDYYSLSHSGAFRMPNGNTLVTSFGTPPFYENNIF</sequence>
<proteinExistence type="predicted"/>
<dbReference type="GO" id="GO:0004062">
    <property type="term" value="F:aryl sulfotransferase activity"/>
    <property type="evidence" value="ECO:0007669"/>
    <property type="project" value="InterPro"/>
</dbReference>
<dbReference type="EMBL" id="UINC01072804">
    <property type="protein sequence ID" value="SVC08710.1"/>
    <property type="molecule type" value="Genomic_DNA"/>
</dbReference>
<feature type="non-terminal residue" evidence="1">
    <location>
        <position position="348"/>
    </location>
</feature>
<dbReference type="AlphaFoldDB" id="A0A382J9E5"/>
<gene>
    <name evidence="1" type="ORF">METZ01_LOCUS261564</name>
</gene>
<dbReference type="InterPro" id="IPR053143">
    <property type="entry name" value="Arylsulfate_ST"/>
</dbReference>
<dbReference type="PANTHER" id="PTHR35340:SF5">
    <property type="entry name" value="ASST-DOMAIN-CONTAINING PROTEIN"/>
    <property type="match status" value="1"/>
</dbReference>
<evidence type="ECO:0000313" key="1">
    <source>
        <dbReference type="EMBL" id="SVC08710.1"/>
    </source>
</evidence>
<organism evidence="1">
    <name type="scientific">marine metagenome</name>
    <dbReference type="NCBI Taxonomy" id="408172"/>
    <lineage>
        <taxon>unclassified sequences</taxon>
        <taxon>metagenomes</taxon>
        <taxon>ecological metagenomes</taxon>
    </lineage>
</organism>
<feature type="non-terminal residue" evidence="1">
    <location>
        <position position="1"/>
    </location>
</feature>